<feature type="compositionally biased region" description="Low complexity" evidence="1">
    <location>
        <begin position="227"/>
        <end position="239"/>
    </location>
</feature>
<dbReference type="InParanoid" id="E9GAR4"/>
<evidence type="ECO:0000256" key="1">
    <source>
        <dbReference type="SAM" id="MobiDB-lite"/>
    </source>
</evidence>
<feature type="compositionally biased region" description="Basic and acidic residues" evidence="1">
    <location>
        <begin position="17"/>
        <end position="29"/>
    </location>
</feature>
<reference evidence="2 3" key="1">
    <citation type="journal article" date="2011" name="Science">
        <title>The ecoresponsive genome of Daphnia pulex.</title>
        <authorList>
            <person name="Colbourne J.K."/>
            <person name="Pfrender M.E."/>
            <person name="Gilbert D."/>
            <person name="Thomas W.K."/>
            <person name="Tucker A."/>
            <person name="Oakley T.H."/>
            <person name="Tokishita S."/>
            <person name="Aerts A."/>
            <person name="Arnold G.J."/>
            <person name="Basu M.K."/>
            <person name="Bauer D.J."/>
            <person name="Caceres C.E."/>
            <person name="Carmel L."/>
            <person name="Casola C."/>
            <person name="Choi J.H."/>
            <person name="Detter J.C."/>
            <person name="Dong Q."/>
            <person name="Dusheyko S."/>
            <person name="Eads B.D."/>
            <person name="Frohlich T."/>
            <person name="Geiler-Samerotte K.A."/>
            <person name="Gerlach D."/>
            <person name="Hatcher P."/>
            <person name="Jogdeo S."/>
            <person name="Krijgsveld J."/>
            <person name="Kriventseva E.V."/>
            <person name="Kultz D."/>
            <person name="Laforsch C."/>
            <person name="Lindquist E."/>
            <person name="Lopez J."/>
            <person name="Manak J.R."/>
            <person name="Muller J."/>
            <person name="Pangilinan J."/>
            <person name="Patwardhan R.P."/>
            <person name="Pitluck S."/>
            <person name="Pritham E.J."/>
            <person name="Rechtsteiner A."/>
            <person name="Rho M."/>
            <person name="Rogozin I.B."/>
            <person name="Sakarya O."/>
            <person name="Salamov A."/>
            <person name="Schaack S."/>
            <person name="Shapiro H."/>
            <person name="Shiga Y."/>
            <person name="Skalitzky C."/>
            <person name="Smith Z."/>
            <person name="Souvorov A."/>
            <person name="Sung W."/>
            <person name="Tang Z."/>
            <person name="Tsuchiya D."/>
            <person name="Tu H."/>
            <person name="Vos H."/>
            <person name="Wang M."/>
            <person name="Wolf Y.I."/>
            <person name="Yamagata H."/>
            <person name="Yamada T."/>
            <person name="Ye Y."/>
            <person name="Shaw J.R."/>
            <person name="Andrews J."/>
            <person name="Crease T.J."/>
            <person name="Tang H."/>
            <person name="Lucas S.M."/>
            <person name="Robertson H.M."/>
            <person name="Bork P."/>
            <person name="Koonin E.V."/>
            <person name="Zdobnov E.M."/>
            <person name="Grigoriev I.V."/>
            <person name="Lynch M."/>
            <person name="Boore J.L."/>
        </authorList>
    </citation>
    <scope>NUCLEOTIDE SEQUENCE [LARGE SCALE GENOMIC DNA]</scope>
</reference>
<gene>
    <name evidence="2" type="ORF">DAPPUDRAFT_100563</name>
</gene>
<dbReference type="InterPro" id="IPR011993">
    <property type="entry name" value="PH-like_dom_sf"/>
</dbReference>
<feature type="region of interest" description="Disordered" evidence="1">
    <location>
        <begin position="324"/>
        <end position="397"/>
    </location>
</feature>
<feature type="compositionally biased region" description="Polar residues" evidence="1">
    <location>
        <begin position="370"/>
        <end position="384"/>
    </location>
</feature>
<dbReference type="AlphaFoldDB" id="E9GAR4"/>
<evidence type="ECO:0000313" key="2">
    <source>
        <dbReference type="EMBL" id="EFX83301.1"/>
    </source>
</evidence>
<feature type="region of interest" description="Disordered" evidence="1">
    <location>
        <begin position="211"/>
        <end position="279"/>
    </location>
</feature>
<name>E9GAR4_DAPPU</name>
<dbReference type="HOGENOM" id="CLU_694965_0_0_1"/>
<sequence length="397" mass="44048">MTQTDPSWSGSQVAGSDQRRRPTTSDDAVSGRDLRGTWVYVGFALLLSSFKTGSHSFCPSHLDCGARDWPHRGSSQSSIALASVESNVRSQFRWQQQQQQQQVVPLITHVRPEPRRTLPSVSLRYPRCIPVNSCGCCRGGGGAKTMKMLKQRFRERSESWLSASTDRFLVHPPHPPLVEPHNPPVSILSHSSALTATTAATNGQSNLSTLPVIELNPPLNPAGSNLLSHNSPQLPQQQHQQDRPRKKLSFRDPEVTSAEASGKDGDASSSSSHQQPHNHQHLGLLKDQGFSDSMENVDLESQAMKIVRTVGQAFEVCHKFAVPPSLSVGQHDDSHEEDEECEEEEEEEEIRDEMDGEHEEEAQIRHEQQQDLLQSSVDHLSLPSSLDMKPPIRSGRN</sequence>
<feature type="region of interest" description="Disordered" evidence="1">
    <location>
        <begin position="1"/>
        <end position="29"/>
    </location>
</feature>
<dbReference type="KEGG" id="dpx:DAPPUDRAFT_100563"/>
<feature type="compositionally biased region" description="Acidic residues" evidence="1">
    <location>
        <begin position="335"/>
        <end position="360"/>
    </location>
</feature>
<dbReference type="EMBL" id="GL732537">
    <property type="protein sequence ID" value="EFX83301.1"/>
    <property type="molecule type" value="Genomic_DNA"/>
</dbReference>
<feature type="compositionally biased region" description="Polar residues" evidence="1">
    <location>
        <begin position="1"/>
        <end position="15"/>
    </location>
</feature>
<accession>E9GAR4</accession>
<protein>
    <submittedName>
        <fullName evidence="2">Uncharacterized protein</fullName>
    </submittedName>
</protein>
<dbReference type="Gene3D" id="2.30.29.30">
    <property type="entry name" value="Pleckstrin-homology domain (PH domain)/Phosphotyrosine-binding domain (PTB)"/>
    <property type="match status" value="1"/>
</dbReference>
<dbReference type="Proteomes" id="UP000000305">
    <property type="component" value="Unassembled WGS sequence"/>
</dbReference>
<dbReference type="OrthoDB" id="6382970at2759"/>
<proteinExistence type="predicted"/>
<organism evidence="2 3">
    <name type="scientific">Daphnia pulex</name>
    <name type="common">Water flea</name>
    <dbReference type="NCBI Taxonomy" id="6669"/>
    <lineage>
        <taxon>Eukaryota</taxon>
        <taxon>Metazoa</taxon>
        <taxon>Ecdysozoa</taxon>
        <taxon>Arthropoda</taxon>
        <taxon>Crustacea</taxon>
        <taxon>Branchiopoda</taxon>
        <taxon>Diplostraca</taxon>
        <taxon>Cladocera</taxon>
        <taxon>Anomopoda</taxon>
        <taxon>Daphniidae</taxon>
        <taxon>Daphnia</taxon>
    </lineage>
</organism>
<keyword evidence="3" id="KW-1185">Reference proteome</keyword>
<evidence type="ECO:0000313" key="3">
    <source>
        <dbReference type="Proteomes" id="UP000000305"/>
    </source>
</evidence>